<keyword evidence="1" id="KW-0732">Signal</keyword>
<evidence type="ECO:0000313" key="2">
    <source>
        <dbReference type="EMBL" id="BBE16942.1"/>
    </source>
</evidence>
<dbReference type="Gene3D" id="2.40.128.410">
    <property type="match status" value="1"/>
</dbReference>
<evidence type="ECO:0000313" key="3">
    <source>
        <dbReference type="Proteomes" id="UP001193389"/>
    </source>
</evidence>
<dbReference type="AlphaFoldDB" id="A0A5K7S5Z1"/>
<accession>A0A5K7S5Z1</accession>
<keyword evidence="3" id="KW-1185">Reference proteome</keyword>
<dbReference type="Pfam" id="PF14059">
    <property type="entry name" value="DUF4251"/>
    <property type="match status" value="1"/>
</dbReference>
<dbReference type="Proteomes" id="UP001193389">
    <property type="component" value="Chromosome"/>
</dbReference>
<evidence type="ECO:0008006" key="4">
    <source>
        <dbReference type="Google" id="ProtNLM"/>
    </source>
</evidence>
<sequence>MKRLILFFGLIISASVLFAQGNDENAILTKKEKRNADLEKDFQQTKAMLENKDFVLEADYLQDRYGNRVLVNSTINFVAVDSTEATIQIGSNFRIGPNGVGGVTAQGNINKWELTEDAKHKAFTLRMNVMTTIGIYDLFINISASGRGTATLTGMSSGRLTFDGNFVPWEKSSVYVGQHL</sequence>
<dbReference type="KEGG" id="anf:AQPE_1089"/>
<dbReference type="RefSeq" id="WP_318349975.1">
    <property type="nucleotide sequence ID" value="NZ_AP018694.1"/>
</dbReference>
<name>A0A5K7S5Z1_9BACT</name>
<dbReference type="InterPro" id="IPR025347">
    <property type="entry name" value="DUF4251"/>
</dbReference>
<protein>
    <recommendedName>
        <fullName evidence="4">DUF4251 domain-containing protein</fullName>
    </recommendedName>
</protein>
<organism evidence="2 3">
    <name type="scientific">Aquipluma nitroreducens</name>
    <dbReference type="NCBI Taxonomy" id="2010828"/>
    <lineage>
        <taxon>Bacteria</taxon>
        <taxon>Pseudomonadati</taxon>
        <taxon>Bacteroidota</taxon>
        <taxon>Bacteroidia</taxon>
        <taxon>Marinilabiliales</taxon>
        <taxon>Prolixibacteraceae</taxon>
        <taxon>Aquipluma</taxon>
    </lineage>
</organism>
<feature type="chain" id="PRO_5024438702" description="DUF4251 domain-containing protein" evidence="1">
    <location>
        <begin position="20"/>
        <end position="180"/>
    </location>
</feature>
<evidence type="ECO:0000256" key="1">
    <source>
        <dbReference type="SAM" id="SignalP"/>
    </source>
</evidence>
<dbReference type="EMBL" id="AP018694">
    <property type="protein sequence ID" value="BBE16942.1"/>
    <property type="molecule type" value="Genomic_DNA"/>
</dbReference>
<gene>
    <name evidence="2" type="ORF">AQPE_1089</name>
</gene>
<reference evidence="2" key="1">
    <citation type="journal article" date="2020" name="Int. J. Syst. Evol. Microbiol.">
        <title>Aquipluma nitroreducens gen. nov. sp. nov., a novel facultatively anaerobic bacterium isolated from a freshwater lake.</title>
        <authorList>
            <person name="Watanabe M."/>
            <person name="Kojima H."/>
            <person name="Fukui M."/>
        </authorList>
    </citation>
    <scope>NUCLEOTIDE SEQUENCE</scope>
    <source>
        <strain evidence="2">MeG22</strain>
    </source>
</reference>
<proteinExistence type="predicted"/>
<feature type="signal peptide" evidence="1">
    <location>
        <begin position="1"/>
        <end position="19"/>
    </location>
</feature>